<dbReference type="EMBL" id="QWIL01000268">
    <property type="protein sequence ID" value="RMY21113.1"/>
    <property type="molecule type" value="Genomic_DNA"/>
</dbReference>
<keyword evidence="1" id="KW-0596">Phosphopantetheine</keyword>
<keyword evidence="2" id="KW-0597">Phosphoprotein</keyword>
<dbReference type="AlphaFoldDB" id="A0A3M7BFQ0"/>
<dbReference type="PROSITE" id="PS50075">
    <property type="entry name" value="CARRIER"/>
    <property type="match status" value="1"/>
</dbReference>
<dbReference type="InterPro" id="IPR000873">
    <property type="entry name" value="AMP-dep_synth/lig_dom"/>
</dbReference>
<gene>
    <name evidence="6" type="ORF">D0866_02451</name>
    <name evidence="5" type="ORF">D0867_03536</name>
</gene>
<dbReference type="Pfam" id="PF00550">
    <property type="entry name" value="PP-binding"/>
    <property type="match status" value="1"/>
</dbReference>
<dbReference type="InterPro" id="IPR036736">
    <property type="entry name" value="ACP-like_sf"/>
</dbReference>
<dbReference type="Pfam" id="PF23562">
    <property type="entry name" value="AMP-binding_C_3"/>
    <property type="match status" value="1"/>
</dbReference>
<protein>
    <recommendedName>
        <fullName evidence="4">Carrier domain-containing protein</fullName>
    </recommendedName>
</protein>
<sequence length="1085" mass="119280">MAPIATVDLEKTSSRSSNDSVLPSATADKRLKALWYEHGHPYSDKFADSSLTSLPSLLENNAKIRGDEIGFLCPEENTFRKVSWIEFNDLVKALAASYADVFHAQVVAGIANAKQPTVALLGVGHTFQYFATQLALVRLGLRVLLLSPSNATAARDHLLDACDVVGIVAEEQLLQTVQDLDMPVAKLLSRPTAGSLTEEEDVLAFVPTDPWNSHSFVIHSSGTTGLPKPIIHTHRSMLLIARMYRLFPEFYISNCQVLLLTYRRFHIAGISIALSGLPNGLALTFPPSNWPPAPGSILSAWRGLEAIGMPADCLHCAPAVIEDLYEYIKDTNAKDFSPLVRLKVLQPGGASLEPSLLERLVELGCNVKTTYGSTEIGPPWRTMPHTRDNAHCYRVKNLFPENKFLEMQSIGNGMFEPFVYKGFPLAAELWPSESFPNPYRTNDLFVEVPPGSGLFTLQGRKDDLLVHSNGEKTNALPLQMALDGYPQIQKAAVFGTGKPCTAAILQPSITAKDQLSSDEDIMRAVEACNQSLPSHSQIHRTMVHILRDGLVLPVTPKGSVRRKEAESLYKNELEGLYRTLEDGGPENALREDDGNLSNEAFVLQCVQKALQVNNVPPTASFYTLGLDSQKAVQLRSSLLKRFGRFPLMYIFEYSTLETLIGKLSRPQVESSAESLRVAHHRWIQSTIEKYTREIESWAPLTERREKPVDGEIVYLTGATGSLGNALLESFVADNNVRKIYCAIRGSKERLKDALRSRGYASSVYNSPKIEVVSYEISNSHLGLEHQTYSALATEVTLVLHNAWKMDFNTPVHEFEQDCLQSAMHLMRFANTGCPKRFAFSSSVATHLGPAAAGTEVAEAEMANDPNLALDTGYAQSKFVVEILAQSFARHTGPSVAVLRIGQLCGHSKLAAWNDTEMFPIMINTGLTHLKAMPILEGQMVDWLPVDTCAASIDSLLIAGLSPQPSGPAGVADTLSRSHVHNLVNPRVLPWNGFLNVLEEASGIEFDRVPMSEWVIRLQALSESGEEVPGTRLLSFFQDMVSGGNDSGAVFSTHKTCRYAPLLANVGTIDVQLMKRYLEKWSLAGA</sequence>
<dbReference type="InterPro" id="IPR020845">
    <property type="entry name" value="AMP-binding_CS"/>
</dbReference>
<name>A0A3M7BFQ0_HORWE</name>
<evidence type="ECO:0000256" key="1">
    <source>
        <dbReference type="ARBA" id="ARBA00022450"/>
    </source>
</evidence>
<dbReference type="Gene3D" id="3.40.50.720">
    <property type="entry name" value="NAD(P)-binding Rossmann-like Domain"/>
    <property type="match status" value="1"/>
</dbReference>
<evidence type="ECO:0000313" key="6">
    <source>
        <dbReference type="EMBL" id="RMY38662.1"/>
    </source>
</evidence>
<dbReference type="InterPro" id="IPR020806">
    <property type="entry name" value="PKS_PP-bd"/>
</dbReference>
<dbReference type="EMBL" id="QWIM01000160">
    <property type="protein sequence ID" value="RMY38662.1"/>
    <property type="molecule type" value="Genomic_DNA"/>
</dbReference>
<comment type="caution">
    <text evidence="6">The sequence shown here is derived from an EMBL/GenBank/DDBJ whole genome shotgun (WGS) entry which is preliminary data.</text>
</comment>
<dbReference type="InterPro" id="IPR051414">
    <property type="entry name" value="Adenylate-forming_Reductase"/>
</dbReference>
<proteinExistence type="predicted"/>
<dbReference type="SMART" id="SM00823">
    <property type="entry name" value="PKS_PP"/>
    <property type="match status" value="1"/>
</dbReference>
<dbReference type="Pfam" id="PF00501">
    <property type="entry name" value="AMP-binding"/>
    <property type="match status" value="1"/>
</dbReference>
<evidence type="ECO:0000313" key="7">
    <source>
        <dbReference type="Proteomes" id="UP000271337"/>
    </source>
</evidence>
<evidence type="ECO:0000313" key="5">
    <source>
        <dbReference type="EMBL" id="RMY21113.1"/>
    </source>
</evidence>
<accession>A0A3M7BFQ0</accession>
<dbReference type="Proteomes" id="UP000271337">
    <property type="component" value="Unassembled WGS sequence"/>
</dbReference>
<dbReference type="InterPro" id="IPR009081">
    <property type="entry name" value="PP-bd_ACP"/>
</dbReference>
<dbReference type="Pfam" id="PF07993">
    <property type="entry name" value="NAD_binding_4"/>
    <property type="match status" value="1"/>
</dbReference>
<dbReference type="PANTHER" id="PTHR43439:SF2">
    <property type="entry name" value="ENZYME, PUTATIVE (JCVI)-RELATED"/>
    <property type="match status" value="1"/>
</dbReference>
<dbReference type="InterPro" id="IPR042099">
    <property type="entry name" value="ANL_N_sf"/>
</dbReference>
<dbReference type="Gene3D" id="3.40.50.12780">
    <property type="entry name" value="N-terminal domain of ligase-like"/>
    <property type="match status" value="1"/>
</dbReference>
<dbReference type="PROSITE" id="PS00455">
    <property type="entry name" value="AMP_BINDING"/>
    <property type="match status" value="1"/>
</dbReference>
<dbReference type="SUPFAM" id="SSF56801">
    <property type="entry name" value="Acetyl-CoA synthetase-like"/>
    <property type="match status" value="1"/>
</dbReference>
<dbReference type="OrthoDB" id="429813at2759"/>
<dbReference type="SUPFAM" id="SSF47336">
    <property type="entry name" value="ACP-like"/>
    <property type="match status" value="1"/>
</dbReference>
<dbReference type="InterPro" id="IPR036291">
    <property type="entry name" value="NAD(P)-bd_dom_sf"/>
</dbReference>
<feature type="region of interest" description="Disordered" evidence="3">
    <location>
        <begin position="1"/>
        <end position="22"/>
    </location>
</feature>
<evidence type="ECO:0000256" key="2">
    <source>
        <dbReference type="ARBA" id="ARBA00022553"/>
    </source>
</evidence>
<evidence type="ECO:0000256" key="3">
    <source>
        <dbReference type="SAM" id="MobiDB-lite"/>
    </source>
</evidence>
<evidence type="ECO:0000259" key="4">
    <source>
        <dbReference type="PROSITE" id="PS50075"/>
    </source>
</evidence>
<feature type="domain" description="Carrier" evidence="4">
    <location>
        <begin position="593"/>
        <end position="667"/>
    </location>
</feature>
<dbReference type="GO" id="GO:0031177">
    <property type="term" value="F:phosphopantetheine binding"/>
    <property type="evidence" value="ECO:0007669"/>
    <property type="project" value="InterPro"/>
</dbReference>
<evidence type="ECO:0000313" key="8">
    <source>
        <dbReference type="Proteomes" id="UP000276864"/>
    </source>
</evidence>
<reference evidence="7 8" key="1">
    <citation type="journal article" date="2018" name="BMC Genomics">
        <title>Genomic evidence for intraspecific hybridization in a clonal and extremely halotolerant yeast.</title>
        <authorList>
            <person name="Gostincar C."/>
            <person name="Stajich J.E."/>
            <person name="Zupancic J."/>
            <person name="Zalar P."/>
            <person name="Gunde-Cimerman N."/>
        </authorList>
    </citation>
    <scope>NUCLEOTIDE SEQUENCE [LARGE SCALE GENOMIC DNA]</scope>
    <source>
        <strain evidence="6 8">EXF-6651</strain>
        <strain evidence="5 7">EXF-6669</strain>
    </source>
</reference>
<dbReference type="Proteomes" id="UP000276864">
    <property type="component" value="Unassembled WGS sequence"/>
</dbReference>
<dbReference type="PANTHER" id="PTHR43439">
    <property type="entry name" value="PHENYLACETATE-COENZYME A LIGASE"/>
    <property type="match status" value="1"/>
</dbReference>
<dbReference type="SUPFAM" id="SSF51735">
    <property type="entry name" value="NAD(P)-binding Rossmann-fold domains"/>
    <property type="match status" value="1"/>
</dbReference>
<dbReference type="VEuPathDB" id="FungiDB:BTJ68_03590"/>
<dbReference type="Gene3D" id="1.10.1200.10">
    <property type="entry name" value="ACP-like"/>
    <property type="match status" value="1"/>
</dbReference>
<organism evidence="6 8">
    <name type="scientific">Hortaea werneckii</name>
    <name type="common">Black yeast</name>
    <name type="synonym">Cladosporium werneckii</name>
    <dbReference type="NCBI Taxonomy" id="91943"/>
    <lineage>
        <taxon>Eukaryota</taxon>
        <taxon>Fungi</taxon>
        <taxon>Dikarya</taxon>
        <taxon>Ascomycota</taxon>
        <taxon>Pezizomycotina</taxon>
        <taxon>Dothideomycetes</taxon>
        <taxon>Dothideomycetidae</taxon>
        <taxon>Mycosphaerellales</taxon>
        <taxon>Teratosphaeriaceae</taxon>
        <taxon>Hortaea</taxon>
    </lineage>
</organism>
<dbReference type="InterPro" id="IPR013120">
    <property type="entry name" value="FAR_NAD-bd"/>
</dbReference>